<evidence type="ECO:0000256" key="3">
    <source>
        <dbReference type="ARBA" id="ARBA00022741"/>
    </source>
</evidence>
<dbReference type="EMBL" id="FOBC01000013">
    <property type="protein sequence ID" value="SEL65231.1"/>
    <property type="molecule type" value="Genomic_DNA"/>
</dbReference>
<proteinExistence type="inferred from homology"/>
<dbReference type="InterPro" id="IPR052156">
    <property type="entry name" value="BCAA_Transport_ATP-bd_LivF"/>
</dbReference>
<evidence type="ECO:0000256" key="5">
    <source>
        <dbReference type="ARBA" id="ARBA00022970"/>
    </source>
</evidence>
<dbReference type="SMART" id="SM00382">
    <property type="entry name" value="AAA"/>
    <property type="match status" value="1"/>
</dbReference>
<dbReference type="InterPro" id="IPR003439">
    <property type="entry name" value="ABC_transporter-like_ATP-bd"/>
</dbReference>
<protein>
    <submittedName>
        <fullName evidence="7">Branched-chain amino acid transport system ATP-binding protein</fullName>
    </submittedName>
</protein>
<gene>
    <name evidence="7" type="ORF">SAMN04488129_11380</name>
</gene>
<dbReference type="Gene3D" id="3.40.50.300">
    <property type="entry name" value="P-loop containing nucleotide triphosphate hydrolases"/>
    <property type="match status" value="1"/>
</dbReference>
<dbReference type="GO" id="GO:0005524">
    <property type="term" value="F:ATP binding"/>
    <property type="evidence" value="ECO:0007669"/>
    <property type="project" value="UniProtKB-KW"/>
</dbReference>
<comment type="similarity">
    <text evidence="1">Belongs to the ABC transporter superfamily.</text>
</comment>
<evidence type="ECO:0000313" key="7">
    <source>
        <dbReference type="EMBL" id="SEL65231.1"/>
    </source>
</evidence>
<keyword evidence="5" id="KW-0029">Amino-acid transport</keyword>
<evidence type="ECO:0000256" key="2">
    <source>
        <dbReference type="ARBA" id="ARBA00022448"/>
    </source>
</evidence>
<evidence type="ECO:0000259" key="6">
    <source>
        <dbReference type="PROSITE" id="PS50893"/>
    </source>
</evidence>
<dbReference type="PROSITE" id="PS00211">
    <property type="entry name" value="ABC_TRANSPORTER_1"/>
    <property type="match status" value="1"/>
</dbReference>
<dbReference type="InterPro" id="IPR003593">
    <property type="entry name" value="AAA+_ATPase"/>
</dbReference>
<dbReference type="SUPFAM" id="SSF52540">
    <property type="entry name" value="P-loop containing nucleoside triphosphate hydrolases"/>
    <property type="match status" value="1"/>
</dbReference>
<accession>A0A1H7RY27</accession>
<keyword evidence="2" id="KW-0813">Transport</keyword>
<organism evidence="7 8">
    <name type="scientific">Halomonas daqiaonensis</name>
    <dbReference type="NCBI Taxonomy" id="650850"/>
    <lineage>
        <taxon>Bacteria</taxon>
        <taxon>Pseudomonadati</taxon>
        <taxon>Pseudomonadota</taxon>
        <taxon>Gammaproteobacteria</taxon>
        <taxon>Oceanospirillales</taxon>
        <taxon>Halomonadaceae</taxon>
        <taxon>Halomonas</taxon>
    </lineage>
</organism>
<dbReference type="GO" id="GO:0015807">
    <property type="term" value="P:L-amino acid transport"/>
    <property type="evidence" value="ECO:0007669"/>
    <property type="project" value="TreeGrafter"/>
</dbReference>
<feature type="domain" description="ABC transporter" evidence="6">
    <location>
        <begin position="23"/>
        <end position="253"/>
    </location>
</feature>
<dbReference type="CDD" id="cd03224">
    <property type="entry name" value="ABC_TM1139_LivF_branched"/>
    <property type="match status" value="1"/>
</dbReference>
<dbReference type="InterPro" id="IPR027417">
    <property type="entry name" value="P-loop_NTPase"/>
</dbReference>
<keyword evidence="8" id="KW-1185">Reference proteome</keyword>
<dbReference type="PROSITE" id="PS50893">
    <property type="entry name" value="ABC_TRANSPORTER_2"/>
    <property type="match status" value="1"/>
</dbReference>
<dbReference type="PANTHER" id="PTHR43820:SF2">
    <property type="entry name" value="ABC TRANSPORTER ATP-BINDING PROTEIN"/>
    <property type="match status" value="1"/>
</dbReference>
<dbReference type="Pfam" id="PF00005">
    <property type="entry name" value="ABC_tran"/>
    <property type="match status" value="1"/>
</dbReference>
<dbReference type="AlphaFoldDB" id="A0A1H7RY27"/>
<dbReference type="PANTHER" id="PTHR43820">
    <property type="entry name" value="HIGH-AFFINITY BRANCHED-CHAIN AMINO ACID TRANSPORT ATP-BINDING PROTEIN LIVF"/>
    <property type="match status" value="1"/>
</dbReference>
<sequence length="255" mass="27675">MKLPPMRACAIFTWGVLMDETLIRVERLEAHYGLGQALQDLNFSVGKECVAIMGRNGVGKTTLARALMGLNPPQTRGSVELLGQQVLGWSPHRIAHLGVGYVPQGRRLFPSLSVDEHLQLNARKGPTGQRWSPSRVFELFPSLGQRRRAYADQISGGERSMLAIGRALVTNPGCLILDEPTEGLAPAVVEDVATSLKELSREGVAVLLIEQNVKAAVMAADRAYFMSEGRIVHETADGESMSNEATLGRYLGVSV</sequence>
<dbReference type="InterPro" id="IPR017871">
    <property type="entry name" value="ABC_transporter-like_CS"/>
</dbReference>
<keyword evidence="4 7" id="KW-0067">ATP-binding</keyword>
<reference evidence="8" key="1">
    <citation type="submission" date="2016-10" db="EMBL/GenBank/DDBJ databases">
        <authorList>
            <person name="Varghese N."/>
            <person name="Submissions S."/>
        </authorList>
    </citation>
    <scope>NUCLEOTIDE SEQUENCE [LARGE SCALE GENOMIC DNA]</scope>
    <source>
        <strain evidence="8">CGMCC 1.9150</strain>
    </source>
</reference>
<dbReference type="Proteomes" id="UP000198807">
    <property type="component" value="Unassembled WGS sequence"/>
</dbReference>
<evidence type="ECO:0000256" key="4">
    <source>
        <dbReference type="ARBA" id="ARBA00022840"/>
    </source>
</evidence>
<dbReference type="GO" id="GO:0016887">
    <property type="term" value="F:ATP hydrolysis activity"/>
    <property type="evidence" value="ECO:0007669"/>
    <property type="project" value="InterPro"/>
</dbReference>
<name>A0A1H7RY27_9GAMM</name>
<keyword evidence="3" id="KW-0547">Nucleotide-binding</keyword>
<dbReference type="STRING" id="650850.SAMN04488129_11380"/>
<dbReference type="GO" id="GO:0015658">
    <property type="term" value="F:branched-chain amino acid transmembrane transporter activity"/>
    <property type="evidence" value="ECO:0007669"/>
    <property type="project" value="TreeGrafter"/>
</dbReference>
<evidence type="ECO:0000313" key="8">
    <source>
        <dbReference type="Proteomes" id="UP000198807"/>
    </source>
</evidence>
<evidence type="ECO:0000256" key="1">
    <source>
        <dbReference type="ARBA" id="ARBA00005417"/>
    </source>
</evidence>